<dbReference type="AlphaFoldDB" id="A0A061FX29"/>
<dbReference type="InParanoid" id="A0A061FX29"/>
<dbReference type="HOGENOM" id="CLU_2502457_0_0_1"/>
<dbReference type="Gramene" id="EOY21427">
    <property type="protein sequence ID" value="EOY21427"/>
    <property type="gene ID" value="TCM_012954"/>
</dbReference>
<keyword evidence="3" id="KW-1185">Reference proteome</keyword>
<name>A0A061FX29_THECC</name>
<proteinExistence type="predicted"/>
<evidence type="ECO:0000313" key="2">
    <source>
        <dbReference type="EMBL" id="EOY21427.1"/>
    </source>
</evidence>
<dbReference type="Proteomes" id="UP000026915">
    <property type="component" value="Chromosome 3"/>
</dbReference>
<evidence type="ECO:0000313" key="3">
    <source>
        <dbReference type="Proteomes" id="UP000026915"/>
    </source>
</evidence>
<sequence>MGNRMLHYDNKQRIRERRRENKWERVVLHLVTRHRFGKEQADLVLDVIKNQRWSDFEKREKNREKVPRERQGEEEERSSREGMHQI</sequence>
<reference evidence="2 3" key="1">
    <citation type="journal article" date="2013" name="Genome Biol.">
        <title>The genome sequence of the most widely cultivated cacao type and its use to identify candidate genes regulating pod color.</title>
        <authorList>
            <person name="Motamayor J.C."/>
            <person name="Mockaitis K."/>
            <person name="Schmutz J."/>
            <person name="Haiminen N."/>
            <person name="Iii D.L."/>
            <person name="Cornejo O."/>
            <person name="Findley S.D."/>
            <person name="Zheng P."/>
            <person name="Utro F."/>
            <person name="Royaert S."/>
            <person name="Saski C."/>
            <person name="Jenkins J."/>
            <person name="Podicheti R."/>
            <person name="Zhao M."/>
            <person name="Scheffler B.E."/>
            <person name="Stack J.C."/>
            <person name="Feltus F.A."/>
            <person name="Mustiga G.M."/>
            <person name="Amores F."/>
            <person name="Phillips W."/>
            <person name="Marelli J.P."/>
            <person name="May G.D."/>
            <person name="Shapiro H."/>
            <person name="Ma J."/>
            <person name="Bustamante C.D."/>
            <person name="Schnell R.J."/>
            <person name="Main D."/>
            <person name="Gilbert D."/>
            <person name="Parida L."/>
            <person name="Kuhn D.N."/>
        </authorList>
    </citation>
    <scope>NUCLEOTIDE SEQUENCE [LARGE SCALE GENOMIC DNA]</scope>
    <source>
        <strain evidence="3">cv. Matina 1-6</strain>
    </source>
</reference>
<protein>
    <submittedName>
        <fullName evidence="2">Uncharacterized protein</fullName>
    </submittedName>
</protein>
<feature type="region of interest" description="Disordered" evidence="1">
    <location>
        <begin position="56"/>
        <end position="86"/>
    </location>
</feature>
<evidence type="ECO:0000256" key="1">
    <source>
        <dbReference type="SAM" id="MobiDB-lite"/>
    </source>
</evidence>
<organism evidence="2 3">
    <name type="scientific">Theobroma cacao</name>
    <name type="common">Cacao</name>
    <name type="synonym">Cocoa</name>
    <dbReference type="NCBI Taxonomy" id="3641"/>
    <lineage>
        <taxon>Eukaryota</taxon>
        <taxon>Viridiplantae</taxon>
        <taxon>Streptophyta</taxon>
        <taxon>Embryophyta</taxon>
        <taxon>Tracheophyta</taxon>
        <taxon>Spermatophyta</taxon>
        <taxon>Magnoliopsida</taxon>
        <taxon>eudicotyledons</taxon>
        <taxon>Gunneridae</taxon>
        <taxon>Pentapetalae</taxon>
        <taxon>rosids</taxon>
        <taxon>malvids</taxon>
        <taxon>Malvales</taxon>
        <taxon>Malvaceae</taxon>
        <taxon>Byttnerioideae</taxon>
        <taxon>Theobroma</taxon>
    </lineage>
</organism>
<gene>
    <name evidence="2" type="ORF">TCM_012954</name>
</gene>
<dbReference type="EMBL" id="CM001881">
    <property type="protein sequence ID" value="EOY21427.1"/>
    <property type="molecule type" value="Genomic_DNA"/>
</dbReference>
<accession>A0A061FX29</accession>